<proteinExistence type="predicted"/>
<feature type="domain" description="Helitron helicase-like" evidence="2">
    <location>
        <begin position="61"/>
        <end position="186"/>
    </location>
</feature>
<dbReference type="SUPFAM" id="SSF52540">
    <property type="entry name" value="P-loop containing nucleoside triphosphate hydrolases"/>
    <property type="match status" value="1"/>
</dbReference>
<evidence type="ECO:0000256" key="1">
    <source>
        <dbReference type="SAM" id="MobiDB-lite"/>
    </source>
</evidence>
<dbReference type="Pfam" id="PF14214">
    <property type="entry name" value="Helitron_like_N"/>
    <property type="match status" value="1"/>
</dbReference>
<dbReference type="AlphaFoldDB" id="A0A6S7IXV6"/>
<dbReference type="InterPro" id="IPR027417">
    <property type="entry name" value="P-loop_NTPase"/>
</dbReference>
<reference evidence="3" key="1">
    <citation type="submission" date="2020-04" db="EMBL/GenBank/DDBJ databases">
        <authorList>
            <person name="Alioto T."/>
            <person name="Alioto T."/>
            <person name="Gomez Garrido J."/>
        </authorList>
    </citation>
    <scope>NUCLEOTIDE SEQUENCE</scope>
    <source>
        <strain evidence="3">A484AB</strain>
    </source>
</reference>
<dbReference type="PANTHER" id="PTHR47642:SF5">
    <property type="entry name" value="ATP-DEPENDENT DNA HELICASE"/>
    <property type="match status" value="1"/>
</dbReference>
<gene>
    <name evidence="3" type="ORF">PACLA_8A023075</name>
</gene>
<dbReference type="PANTHER" id="PTHR47642">
    <property type="entry name" value="ATP-DEPENDENT DNA HELICASE"/>
    <property type="match status" value="1"/>
</dbReference>
<protein>
    <recommendedName>
        <fullName evidence="2">Helitron helicase-like domain-containing protein</fullName>
    </recommendedName>
</protein>
<evidence type="ECO:0000313" key="4">
    <source>
        <dbReference type="Proteomes" id="UP001152795"/>
    </source>
</evidence>
<organism evidence="3 4">
    <name type="scientific">Paramuricea clavata</name>
    <name type="common">Red gorgonian</name>
    <name type="synonym">Violescent sea-whip</name>
    <dbReference type="NCBI Taxonomy" id="317549"/>
    <lineage>
        <taxon>Eukaryota</taxon>
        <taxon>Metazoa</taxon>
        <taxon>Cnidaria</taxon>
        <taxon>Anthozoa</taxon>
        <taxon>Octocorallia</taxon>
        <taxon>Malacalcyonacea</taxon>
        <taxon>Plexauridae</taxon>
        <taxon>Paramuricea</taxon>
    </lineage>
</organism>
<evidence type="ECO:0000259" key="2">
    <source>
        <dbReference type="Pfam" id="PF14214"/>
    </source>
</evidence>
<keyword evidence="4" id="KW-1185">Reference proteome</keyword>
<sequence>MCVENIFFKTKKLQMKILLGQSQVALRKCQRNSNTITAGQLKQPGALDNMIHHDQGLKFLRAVKGSPPYFEKAEKDIFAMIRQLGSASLFCSFSSAETQWTHLLKILGKLVDNKTYTDTELENLYWEENSRLIQSDPVTCARHFDYQVHKFLQNFLLSSAAPLGKIADCFYRVEYQQRGSPHIHMLKLLENAPTFGEDSDCDVVSFIDTIITCEEPTENPDLLALVNRQVHRHSHTCRKKSKSVCRFNYPQPPMRSTKILYPIDIDMDDNEVDQHKDTWKFIKKHLNDMKEGEDITFDKLLINLKLTEQNYLLAVQSSLKTPTIFLKRKPNELRINNYNAACGAWRANMDIQFVLDVYACAIYIVSYISKAQKGMSELLITACEEAKRGNSSIKQQVRDIGNKFLNNVEISGQEAVYIVLQLPMRKSSRQVVFINTSPPEDRVQLLKLLQEINDLEDDSDEIYASGLMKRYTKRPAKLENLSLADWAAWYDSTDKPYIKPSRELDIDNYPLETNLSDNDDNNEEEESERKNKKRSKARVIRSVCFNKEVDSEKHYRELIIEDLNAIQDQLNNVEHSDENYDLIAPGTQNIERQDEDEGAQDLHPEFNETYDLSGYLGIRSAASNTEQLILHEEQDDVYRGMVQKLNREQKEFFFHVLHLIKTSDNPFYCFLSGGAGVGKSHLTKCLYQAALKYYNNRAGDDFHQVKILMQACTNW</sequence>
<dbReference type="InterPro" id="IPR025476">
    <property type="entry name" value="Helitron_helicase-like"/>
</dbReference>
<dbReference type="EMBL" id="CACRXK020012025">
    <property type="protein sequence ID" value="CAB4022533.1"/>
    <property type="molecule type" value="Genomic_DNA"/>
</dbReference>
<dbReference type="OrthoDB" id="5978628at2759"/>
<dbReference type="Proteomes" id="UP001152795">
    <property type="component" value="Unassembled WGS sequence"/>
</dbReference>
<dbReference type="InterPro" id="IPR051055">
    <property type="entry name" value="PIF1_helicase"/>
</dbReference>
<name>A0A6S7IXV6_PARCT</name>
<dbReference type="Gene3D" id="3.40.50.300">
    <property type="entry name" value="P-loop containing nucleotide triphosphate hydrolases"/>
    <property type="match status" value="1"/>
</dbReference>
<feature type="region of interest" description="Disordered" evidence="1">
    <location>
        <begin position="509"/>
        <end position="533"/>
    </location>
</feature>
<feature type="compositionally biased region" description="Acidic residues" evidence="1">
    <location>
        <begin position="517"/>
        <end position="526"/>
    </location>
</feature>
<accession>A0A6S7IXV6</accession>
<evidence type="ECO:0000313" key="3">
    <source>
        <dbReference type="EMBL" id="CAB4022533.1"/>
    </source>
</evidence>
<comment type="caution">
    <text evidence="3">The sequence shown here is derived from an EMBL/GenBank/DDBJ whole genome shotgun (WGS) entry which is preliminary data.</text>
</comment>